<evidence type="ECO:0000256" key="2">
    <source>
        <dbReference type="SAM" id="SignalP"/>
    </source>
</evidence>
<organism evidence="3 4">
    <name type="scientific">Tropilaelaps mercedesae</name>
    <dbReference type="NCBI Taxonomy" id="418985"/>
    <lineage>
        <taxon>Eukaryota</taxon>
        <taxon>Metazoa</taxon>
        <taxon>Ecdysozoa</taxon>
        <taxon>Arthropoda</taxon>
        <taxon>Chelicerata</taxon>
        <taxon>Arachnida</taxon>
        <taxon>Acari</taxon>
        <taxon>Parasitiformes</taxon>
        <taxon>Mesostigmata</taxon>
        <taxon>Gamasina</taxon>
        <taxon>Dermanyssoidea</taxon>
        <taxon>Laelapidae</taxon>
        <taxon>Tropilaelaps</taxon>
    </lineage>
</organism>
<reference evidence="3 4" key="1">
    <citation type="journal article" date="2017" name="Gigascience">
        <title>Draft genome of the honey bee ectoparasitic mite, Tropilaelaps mercedesae, is shaped by the parasitic life history.</title>
        <authorList>
            <person name="Dong X."/>
            <person name="Armstrong S.D."/>
            <person name="Xia D."/>
            <person name="Makepeace B.L."/>
            <person name="Darby A.C."/>
            <person name="Kadowaki T."/>
        </authorList>
    </citation>
    <scope>NUCLEOTIDE SEQUENCE [LARGE SCALE GENOMIC DNA]</scope>
    <source>
        <strain evidence="3">Wuxi-XJTLU</strain>
    </source>
</reference>
<protein>
    <submittedName>
        <fullName evidence="3">Uncharacterized protein</fullName>
    </submittedName>
</protein>
<dbReference type="InParanoid" id="A0A1V9XUR3"/>
<evidence type="ECO:0000256" key="1">
    <source>
        <dbReference type="SAM" id="MobiDB-lite"/>
    </source>
</evidence>
<dbReference type="Proteomes" id="UP000192247">
    <property type="component" value="Unassembled WGS sequence"/>
</dbReference>
<feature type="compositionally biased region" description="Low complexity" evidence="1">
    <location>
        <begin position="31"/>
        <end position="46"/>
    </location>
</feature>
<feature type="region of interest" description="Disordered" evidence="1">
    <location>
        <begin position="28"/>
        <end position="55"/>
    </location>
</feature>
<feature type="signal peptide" evidence="2">
    <location>
        <begin position="1"/>
        <end position="18"/>
    </location>
</feature>
<dbReference type="EMBL" id="MNPL01003876">
    <property type="protein sequence ID" value="OQR77171.1"/>
    <property type="molecule type" value="Genomic_DNA"/>
</dbReference>
<keyword evidence="4" id="KW-1185">Reference proteome</keyword>
<comment type="caution">
    <text evidence="3">The sequence shown here is derived from an EMBL/GenBank/DDBJ whole genome shotgun (WGS) entry which is preliminary data.</text>
</comment>
<keyword evidence="2" id="KW-0732">Signal</keyword>
<evidence type="ECO:0000313" key="3">
    <source>
        <dbReference type="EMBL" id="OQR77171.1"/>
    </source>
</evidence>
<gene>
    <name evidence="3" type="ORF">BIW11_00477</name>
</gene>
<proteinExistence type="predicted"/>
<evidence type="ECO:0000313" key="4">
    <source>
        <dbReference type="Proteomes" id="UP000192247"/>
    </source>
</evidence>
<feature type="chain" id="PRO_5012528929" evidence="2">
    <location>
        <begin position="19"/>
        <end position="109"/>
    </location>
</feature>
<sequence>MRAFSCSMSLLLVLSVSAICVDGEVTATEFSSGPSPLTSTSASASSEENGQTSSEEAIFAFTPTESVSTMAGVAVSVTPGIESTTKAGVCSEGENPIVDVSTANVKPLS</sequence>
<accession>A0A1V9XUR3</accession>
<dbReference type="AlphaFoldDB" id="A0A1V9XUR3"/>
<name>A0A1V9XUR3_9ACAR</name>